<name>A0ACC2XU36_9TREE</name>
<proteinExistence type="predicted"/>
<evidence type="ECO:0000313" key="2">
    <source>
        <dbReference type="Proteomes" id="UP001234202"/>
    </source>
</evidence>
<dbReference type="Proteomes" id="UP001234202">
    <property type="component" value="Unassembled WGS sequence"/>
</dbReference>
<dbReference type="EMBL" id="JASBWV010000002">
    <property type="protein sequence ID" value="KAJ9127393.1"/>
    <property type="molecule type" value="Genomic_DNA"/>
</dbReference>
<evidence type="ECO:0000313" key="1">
    <source>
        <dbReference type="EMBL" id="KAJ9127393.1"/>
    </source>
</evidence>
<sequence>MRLVSFARNPHRMTSTSRSVHASSEFISSVKKNDTHSSDRNLDPASRHPPSSPSLDIQELEVLGIQTWKGKAVFAAAKNAPIAAKHSLKHSTSAVIDLADQLIDLTLSPSPPSVSTSNANLVRPRGIPRFSSPSARTAYSPSKRRNDAQTHTVEKAVHPFFNQWRETQGLKSGAGRQEQTREASSYSWKKPKFGVKKAVNPKTGNPFVSPPASPTLSATSVQSSPIQPPPASQRPRFAPASSSSSSSSLSSISNAVEAAPARRRTTNKPNYQGKPSGSTTKIWTKQKESPSPKTSPLRIIAPTVKKSTNPAAQKTFKPAFHPSSKQGTTFRPETGATSPSKEKPAGNSPWKWSKWGGNQQSQRSPPQNSDAQTKPTAAQPKHIVQNKNPVTDPADRLIMQMQQLDLERAAAGEVVPEIDEDSYEFLISCSQVTQSIAIPQSDPDEASSYESLIASSQVSQPAVVQPTSQAAVARPTELSPGVQPTTQPRVYAPSKPPQRNTMFSYKTYHIGHPFYKKPPTKAYTADPQEANELLSMIKGNAIAFDMEWPFTKGRKRVVLPGGKVMMQGFANQGKTALIQVGDDDLIVLVHLSMMKDFPSKLREIIENPKVYKLGVNVIGDAQKLVRDYGNLYMKGVLDLSYIARAVDEANCKPGGSKIALAKLCEQYTGCELDKGPVRQSDWSKRLSQAQMDYAANDVASTMVIYNTLMSLDRERGINVDLASLSSDLTPEMYTGVPVLQPSKGANANTATGAKSAAVSAAKPAVAGAAKSAANGVIKVTPTKMRAYNFFLEGKSTLEIAKAMRTEANPLQLNTVRAYLLDVVTTVTTLEYDKQRMYDILSEDVHPVNAQRNKACLVNLAKQLGKQIPRSPPPPEAVKPRNLVSSDIESSQEVRQAPL</sequence>
<gene>
    <name evidence="1" type="ORF">QFC24_000800</name>
</gene>
<accession>A0ACC2XU36</accession>
<keyword evidence="2" id="KW-1185">Reference proteome</keyword>
<organism evidence="1 2">
    <name type="scientific">Naganishia onofrii</name>
    <dbReference type="NCBI Taxonomy" id="1851511"/>
    <lineage>
        <taxon>Eukaryota</taxon>
        <taxon>Fungi</taxon>
        <taxon>Dikarya</taxon>
        <taxon>Basidiomycota</taxon>
        <taxon>Agaricomycotina</taxon>
        <taxon>Tremellomycetes</taxon>
        <taxon>Filobasidiales</taxon>
        <taxon>Filobasidiaceae</taxon>
        <taxon>Naganishia</taxon>
    </lineage>
</organism>
<protein>
    <submittedName>
        <fullName evidence="1">Uncharacterized protein</fullName>
    </submittedName>
</protein>
<reference evidence="1" key="1">
    <citation type="submission" date="2023-04" db="EMBL/GenBank/DDBJ databases">
        <title>Draft Genome sequencing of Naganishia species isolated from polar environments using Oxford Nanopore Technology.</title>
        <authorList>
            <person name="Leo P."/>
            <person name="Venkateswaran K."/>
        </authorList>
    </citation>
    <scope>NUCLEOTIDE SEQUENCE</scope>
    <source>
        <strain evidence="1">DBVPG 5303</strain>
    </source>
</reference>
<comment type="caution">
    <text evidence="1">The sequence shown here is derived from an EMBL/GenBank/DDBJ whole genome shotgun (WGS) entry which is preliminary data.</text>
</comment>